<dbReference type="PANTHER" id="PTHR34107">
    <property type="entry name" value="SLL0198 PROTEIN-RELATED"/>
    <property type="match status" value="1"/>
</dbReference>
<dbReference type="PANTHER" id="PTHR34107:SF2">
    <property type="entry name" value="SLL0888 PROTEIN"/>
    <property type="match status" value="1"/>
</dbReference>
<feature type="domain" description="Putative restriction endonuclease" evidence="1">
    <location>
        <begin position="11"/>
        <end position="196"/>
    </location>
</feature>
<dbReference type="STRING" id="128403.WA1_14265"/>
<accession>A0A139XF10</accession>
<dbReference type="SUPFAM" id="SSF52980">
    <property type="entry name" value="Restriction endonuclease-like"/>
    <property type="match status" value="1"/>
</dbReference>
<dbReference type="CDD" id="cd06260">
    <property type="entry name" value="DUF820-like"/>
    <property type="match status" value="1"/>
</dbReference>
<evidence type="ECO:0000313" key="3">
    <source>
        <dbReference type="Proteomes" id="UP000076925"/>
    </source>
</evidence>
<sequence length="202" mass="23280">MLQPLPNRISFQEFIEWKPEGKRYELHDGIIVEMAQPLGEHEEVTGFLTKKLGTELDRLSLRYLIPKTALVKPLENESAYSPDILIVNKDNLQFEPYCKKESTVTQAASIPLVVEVVSTNWRDDYYIKYAVYEQIGIPEYWIVDYLALGGRSFLGNPKIPTIFVCSLIEGEYQMTKFGNNDRLHSPTFPELNLTVQQIFNTD</sequence>
<evidence type="ECO:0000313" key="2">
    <source>
        <dbReference type="EMBL" id="KYC43253.1"/>
    </source>
</evidence>
<dbReference type="Proteomes" id="UP000076925">
    <property type="component" value="Unassembled WGS sequence"/>
</dbReference>
<dbReference type="InterPro" id="IPR008538">
    <property type="entry name" value="Uma2"/>
</dbReference>
<reference evidence="2 3" key="1">
    <citation type="journal article" date="2013" name="Genome Biol. Evol.">
        <title>Genomes of Stigonematalean cyanobacteria (subsection V) and the evolution of oxygenic photosynthesis from prokaryotes to plastids.</title>
        <authorList>
            <person name="Dagan T."/>
            <person name="Roettger M."/>
            <person name="Stucken K."/>
            <person name="Landan G."/>
            <person name="Koch R."/>
            <person name="Major P."/>
            <person name="Gould S.B."/>
            <person name="Goremykin V.V."/>
            <person name="Rippka R."/>
            <person name="Tandeau de Marsac N."/>
            <person name="Gugger M."/>
            <person name="Lockhart P.J."/>
            <person name="Allen J.F."/>
            <person name="Brune I."/>
            <person name="Maus I."/>
            <person name="Puhler A."/>
            <person name="Martin W.F."/>
        </authorList>
    </citation>
    <scope>NUCLEOTIDE SEQUENCE [LARGE SCALE GENOMIC DNA]</scope>
    <source>
        <strain evidence="2 3">PCC 7110</strain>
    </source>
</reference>
<protein>
    <recommendedName>
        <fullName evidence="1">Putative restriction endonuclease domain-containing protein</fullName>
    </recommendedName>
</protein>
<dbReference type="Gene3D" id="3.90.1570.10">
    <property type="entry name" value="tt1808, chain A"/>
    <property type="match status" value="1"/>
</dbReference>
<proteinExistence type="predicted"/>
<dbReference type="Pfam" id="PF05685">
    <property type="entry name" value="Uma2"/>
    <property type="match status" value="1"/>
</dbReference>
<gene>
    <name evidence="2" type="ORF">WA1_14265</name>
</gene>
<evidence type="ECO:0000259" key="1">
    <source>
        <dbReference type="Pfam" id="PF05685"/>
    </source>
</evidence>
<dbReference type="AlphaFoldDB" id="A0A139XF10"/>
<name>A0A139XF10_9CYAN</name>
<dbReference type="EMBL" id="ANNX02000016">
    <property type="protein sequence ID" value="KYC43253.1"/>
    <property type="molecule type" value="Genomic_DNA"/>
</dbReference>
<dbReference type="RefSeq" id="WP_017747681.1">
    <property type="nucleotide sequence ID" value="NZ_KQ976354.1"/>
</dbReference>
<keyword evidence="3" id="KW-1185">Reference proteome</keyword>
<dbReference type="InterPro" id="IPR011335">
    <property type="entry name" value="Restrct_endonuc-II-like"/>
</dbReference>
<comment type="caution">
    <text evidence="2">The sequence shown here is derived from an EMBL/GenBank/DDBJ whole genome shotgun (WGS) entry which is preliminary data.</text>
</comment>
<dbReference type="InterPro" id="IPR012296">
    <property type="entry name" value="Nuclease_put_TT1808"/>
</dbReference>
<organism evidence="2 3">
    <name type="scientific">Scytonema hofmannii PCC 7110</name>
    <dbReference type="NCBI Taxonomy" id="128403"/>
    <lineage>
        <taxon>Bacteria</taxon>
        <taxon>Bacillati</taxon>
        <taxon>Cyanobacteriota</taxon>
        <taxon>Cyanophyceae</taxon>
        <taxon>Nostocales</taxon>
        <taxon>Scytonemataceae</taxon>
        <taxon>Scytonema</taxon>
    </lineage>
</organism>
<dbReference type="OrthoDB" id="428427at2"/>